<evidence type="ECO:0000256" key="3">
    <source>
        <dbReference type="SAM" id="Phobius"/>
    </source>
</evidence>
<keyword evidence="6" id="KW-1185">Reference proteome</keyword>
<keyword evidence="3" id="KW-1133">Transmembrane helix</keyword>
<comment type="caution">
    <text evidence="5">The sequence shown here is derived from an EMBL/GenBank/DDBJ whole genome shotgun (WGS) entry which is preliminary data.</text>
</comment>
<dbReference type="SMART" id="SM00560">
    <property type="entry name" value="LamGL"/>
    <property type="match status" value="1"/>
</dbReference>
<reference evidence="5 6" key="1">
    <citation type="submission" date="2019-02" db="EMBL/GenBank/DDBJ databases">
        <title>Deep-cultivation of Planctomycetes and their phenomic and genomic characterization uncovers novel biology.</title>
        <authorList>
            <person name="Wiegand S."/>
            <person name="Jogler M."/>
            <person name="Boedeker C."/>
            <person name="Pinto D."/>
            <person name="Vollmers J."/>
            <person name="Rivas-Marin E."/>
            <person name="Kohn T."/>
            <person name="Peeters S.H."/>
            <person name="Heuer A."/>
            <person name="Rast P."/>
            <person name="Oberbeckmann S."/>
            <person name="Bunk B."/>
            <person name="Jeske O."/>
            <person name="Meyerdierks A."/>
            <person name="Storesund J.E."/>
            <person name="Kallscheuer N."/>
            <person name="Luecker S."/>
            <person name="Lage O.M."/>
            <person name="Pohl T."/>
            <person name="Merkel B.J."/>
            <person name="Hornburger P."/>
            <person name="Mueller R.-W."/>
            <person name="Bruemmer F."/>
            <person name="Labrenz M."/>
            <person name="Spormann A.M."/>
            <person name="Op Den Camp H."/>
            <person name="Overmann J."/>
            <person name="Amann R."/>
            <person name="Jetten M.S.M."/>
            <person name="Mascher T."/>
            <person name="Medema M.H."/>
            <person name="Devos D.P."/>
            <person name="Kaster A.-K."/>
            <person name="Ovreas L."/>
            <person name="Rohde M."/>
            <person name="Galperin M.Y."/>
            <person name="Jogler C."/>
        </authorList>
    </citation>
    <scope>NUCLEOTIDE SEQUENCE [LARGE SCALE GENOMIC DNA]</scope>
    <source>
        <strain evidence="5 6">Pla111</strain>
    </source>
</reference>
<protein>
    <recommendedName>
        <fullName evidence="4">LamG-like jellyroll fold domain-containing protein</fullName>
    </recommendedName>
</protein>
<dbReference type="SUPFAM" id="SSF49899">
    <property type="entry name" value="Concanavalin A-like lectins/glucanases"/>
    <property type="match status" value="1"/>
</dbReference>
<evidence type="ECO:0000256" key="1">
    <source>
        <dbReference type="ARBA" id="ARBA00022729"/>
    </source>
</evidence>
<proteinExistence type="predicted"/>
<dbReference type="InterPro" id="IPR006558">
    <property type="entry name" value="LamG-like"/>
</dbReference>
<dbReference type="Pfam" id="PF13385">
    <property type="entry name" value="Laminin_G_3"/>
    <property type="match status" value="1"/>
</dbReference>
<dbReference type="AlphaFoldDB" id="A0A5C5VNB6"/>
<dbReference type="Gene3D" id="2.60.120.200">
    <property type="match status" value="1"/>
</dbReference>
<evidence type="ECO:0000259" key="4">
    <source>
        <dbReference type="SMART" id="SM00560"/>
    </source>
</evidence>
<keyword evidence="3" id="KW-0472">Membrane</keyword>
<keyword evidence="1" id="KW-0732">Signal</keyword>
<gene>
    <name evidence="5" type="ORF">Pla111_34430</name>
</gene>
<name>A0A5C5VNB6_9BACT</name>
<dbReference type="RefSeq" id="WP_146575630.1">
    <property type="nucleotide sequence ID" value="NZ_SJPH01000014.1"/>
</dbReference>
<dbReference type="InterPro" id="IPR013320">
    <property type="entry name" value="ConA-like_dom_sf"/>
</dbReference>
<feature type="domain" description="LamG-like jellyroll fold" evidence="4">
    <location>
        <begin position="417"/>
        <end position="573"/>
    </location>
</feature>
<evidence type="ECO:0000313" key="5">
    <source>
        <dbReference type="EMBL" id="TWT40114.1"/>
    </source>
</evidence>
<keyword evidence="2" id="KW-1015">Disulfide bond</keyword>
<evidence type="ECO:0000313" key="6">
    <source>
        <dbReference type="Proteomes" id="UP000318995"/>
    </source>
</evidence>
<dbReference type="EMBL" id="SJPH01000014">
    <property type="protein sequence ID" value="TWT40114.1"/>
    <property type="molecule type" value="Genomic_DNA"/>
</dbReference>
<dbReference type="OrthoDB" id="292867at2"/>
<sequence length="597" mass="64174">MEIEIQPPDEELLATLIQMSSGDATPDQYVALEERLCADTSVCDQVVSGLVHLANLEWESCSYPLDTQKLDLLAGIEPSQPTITAEKFRLAKDYASTSPPGSSSQHLQAIKRPWAVISTTAAAFLVGAAASYFLWGQARIERIVLVSQDLHDGPGGAQTEPLPPIATLVRNTSYILESHGGTPMGIGAPLHSGASVTLLDGVAEFEFASGVSVLLKGPAVLEIDASGKPNLRYGSLVTRHVPYGPNEPWQLAIPLAVLRVPAGATVGVDAFGEEAVVHAFERDTQVVPISGNLSEVTLPAGHAFRLRRDAHSEVSMLAIALKPEAFDFEGQMDDGHLDLPVGYADLIMNSQPIAYWRFDSIESGSVRDDSAGSNPLQLIGEGVRVVRGASNNYVSFAVRKNRSCFVSAASLNKVADGDYAVEFWFKPHHYHRGAVVSLVEHATDERGAVERHGLIIEAHSASPASPSPDGIETSPKSVRFLHRSPPNELLSGVACFSNTPYRLNAWQHITAVKADNSLRLYLDGELACVESDATTLPHGLSIVVGQLFSFGSVRPFVGELDELAFYDHALSEEEIAKRVSGIHTMQPQRSPSTGVGR</sequence>
<dbReference type="Proteomes" id="UP000318995">
    <property type="component" value="Unassembled WGS sequence"/>
</dbReference>
<feature type="transmembrane region" description="Helical" evidence="3">
    <location>
        <begin position="114"/>
        <end position="135"/>
    </location>
</feature>
<organism evidence="5 6">
    <name type="scientific">Botrimarina hoheduenensis</name>
    <dbReference type="NCBI Taxonomy" id="2528000"/>
    <lineage>
        <taxon>Bacteria</taxon>
        <taxon>Pseudomonadati</taxon>
        <taxon>Planctomycetota</taxon>
        <taxon>Planctomycetia</taxon>
        <taxon>Pirellulales</taxon>
        <taxon>Lacipirellulaceae</taxon>
        <taxon>Botrimarina</taxon>
    </lineage>
</organism>
<accession>A0A5C5VNB6</accession>
<keyword evidence="3" id="KW-0812">Transmembrane</keyword>
<evidence type="ECO:0000256" key="2">
    <source>
        <dbReference type="ARBA" id="ARBA00023157"/>
    </source>
</evidence>